<keyword evidence="8 13" id="KW-1208">Phospholipid metabolism</keyword>
<dbReference type="GO" id="GO:0006650">
    <property type="term" value="P:glycerophospholipid metabolic process"/>
    <property type="evidence" value="ECO:0007669"/>
    <property type="project" value="UniProtKB-UniRule"/>
</dbReference>
<dbReference type="PANTHER" id="PTHR11728">
    <property type="entry name" value="GLYCEROL-3-PHOSPHATE DEHYDROGENASE"/>
    <property type="match status" value="1"/>
</dbReference>
<feature type="active site" description="Proton acceptor" evidence="13 14">
    <location>
        <position position="196"/>
    </location>
</feature>
<dbReference type="FunFam" id="3.40.50.720:FF:000019">
    <property type="entry name" value="Glycerol-3-phosphate dehydrogenase [NAD(P)+]"/>
    <property type="match status" value="1"/>
</dbReference>
<feature type="binding site" evidence="15">
    <location>
        <position position="110"/>
    </location>
    <ligand>
        <name>substrate</name>
    </ligand>
</feature>
<comment type="similarity">
    <text evidence="1 13 17">Belongs to the NAD-dependent glycerol-3-phosphate dehydrogenase family.</text>
</comment>
<dbReference type="NCBIfam" id="NF000940">
    <property type="entry name" value="PRK00094.1-2"/>
    <property type="match status" value="1"/>
</dbReference>
<dbReference type="SUPFAM" id="SSF48179">
    <property type="entry name" value="6-phosphogluconate dehydrogenase C-terminal domain-like"/>
    <property type="match status" value="1"/>
</dbReference>
<evidence type="ECO:0000256" key="2">
    <source>
        <dbReference type="ARBA" id="ARBA00022516"/>
    </source>
</evidence>
<dbReference type="PROSITE" id="PS00957">
    <property type="entry name" value="NAD_G3PDH"/>
    <property type="match status" value="1"/>
</dbReference>
<keyword evidence="4 13" id="KW-0560">Oxidoreductase</keyword>
<evidence type="ECO:0000256" key="9">
    <source>
        <dbReference type="ARBA" id="ARBA00052716"/>
    </source>
</evidence>
<dbReference type="Gene3D" id="3.40.50.720">
    <property type="entry name" value="NAD(P)-binding Rossmann-like Domain"/>
    <property type="match status" value="1"/>
</dbReference>
<feature type="binding site" evidence="16">
    <location>
        <position position="260"/>
    </location>
    <ligand>
        <name>NAD(+)</name>
        <dbReference type="ChEBI" id="CHEBI:57540"/>
    </ligand>
</feature>
<evidence type="ECO:0000259" key="19">
    <source>
        <dbReference type="Pfam" id="PF07479"/>
    </source>
</evidence>
<keyword evidence="7 13" id="KW-0594">Phospholipid biosynthesis</keyword>
<feature type="binding site" evidence="13">
    <location>
        <position position="110"/>
    </location>
    <ligand>
        <name>sn-glycerol 3-phosphate</name>
        <dbReference type="ChEBI" id="CHEBI:57597"/>
    </ligand>
</feature>
<dbReference type="Pfam" id="PF07479">
    <property type="entry name" value="NAD_Gly3P_dh_C"/>
    <property type="match status" value="1"/>
</dbReference>
<feature type="binding site" evidence="16">
    <location>
        <position position="145"/>
    </location>
    <ligand>
        <name>NAD(+)</name>
        <dbReference type="ChEBI" id="CHEBI:57540"/>
    </ligand>
</feature>
<keyword evidence="6 13" id="KW-0443">Lipid metabolism</keyword>
<dbReference type="GO" id="GO:0005975">
    <property type="term" value="P:carbohydrate metabolic process"/>
    <property type="evidence" value="ECO:0007669"/>
    <property type="project" value="InterPro"/>
</dbReference>
<keyword evidence="13" id="KW-0963">Cytoplasm</keyword>
<dbReference type="PIRSF" id="PIRSF000114">
    <property type="entry name" value="Glycerol-3-P_dh"/>
    <property type="match status" value="1"/>
</dbReference>
<evidence type="ECO:0000256" key="8">
    <source>
        <dbReference type="ARBA" id="ARBA00023264"/>
    </source>
</evidence>
<evidence type="ECO:0000259" key="18">
    <source>
        <dbReference type="Pfam" id="PF01210"/>
    </source>
</evidence>
<dbReference type="EMBL" id="CP047423">
    <property type="protein sequence ID" value="QPD05991.1"/>
    <property type="molecule type" value="Genomic_DNA"/>
</dbReference>
<evidence type="ECO:0000256" key="16">
    <source>
        <dbReference type="PIRSR" id="PIRSR000114-3"/>
    </source>
</evidence>
<name>A0A7S8FHT8_9BACT</name>
<dbReference type="NCBIfam" id="NF000942">
    <property type="entry name" value="PRK00094.1-4"/>
    <property type="match status" value="1"/>
</dbReference>
<dbReference type="UniPathway" id="UPA00940"/>
<dbReference type="AlphaFoldDB" id="A0A7S8FHT8"/>
<sequence length="340" mass="36316">MPTTINNVSVIGAGAWGTALAKHLAEKGLAVRLWAYEHNVVESINTSHENSVFLKGITLPQSLTATSSLVDAIQNCHGIVFAVPSHATRPVLRELAPNLTDARPLVCATKGIEEDSAKLMTQVMEDELPTSMHRALMVLSGPSFASELTLRRPTAVCLAGTDDALVRRFQEVLMTPTFRVYADRDVIGVQLGGALKNVMALAAGVIDGLDLGLNARAALITRGLAETIRLGVAMGADPRTFYGLSGVGDLVLTCTGTLSRNHTVGVQLGRGERLETVLAGMQAVAEGIRTARAALTLASRYHVDMPIIQEINAVLYDNKSCRKAVSALMERDAKPEKGWI</sequence>
<dbReference type="InterPro" id="IPR011128">
    <property type="entry name" value="G3P_DH_NAD-dep_N"/>
</dbReference>
<feature type="binding site" evidence="13">
    <location>
        <position position="141"/>
    </location>
    <ligand>
        <name>sn-glycerol 3-phosphate</name>
        <dbReference type="ChEBI" id="CHEBI:57597"/>
    </ligand>
</feature>
<feature type="binding site" evidence="13">
    <location>
        <position position="260"/>
    </location>
    <ligand>
        <name>sn-glycerol 3-phosphate</name>
        <dbReference type="ChEBI" id="CHEBI:57597"/>
    </ligand>
</feature>
<evidence type="ECO:0000313" key="21">
    <source>
        <dbReference type="Proteomes" id="UP000593737"/>
    </source>
</evidence>
<keyword evidence="5 13" id="KW-0520">NAD</keyword>
<organism evidence="20 21">
    <name type="scientific">Candidatus Nitrospira kreftii</name>
    <dbReference type="NCBI Taxonomy" id="2652173"/>
    <lineage>
        <taxon>Bacteria</taxon>
        <taxon>Pseudomonadati</taxon>
        <taxon>Nitrospirota</taxon>
        <taxon>Nitrospiria</taxon>
        <taxon>Nitrospirales</taxon>
        <taxon>Nitrospiraceae</taxon>
        <taxon>Nitrospira</taxon>
    </lineage>
</organism>
<feature type="binding site" evidence="13">
    <location>
        <position position="260"/>
    </location>
    <ligand>
        <name>NADPH</name>
        <dbReference type="ChEBI" id="CHEBI:57783"/>
    </ligand>
</feature>
<comment type="function">
    <text evidence="13">Catalyzes the reduction of the glycolytic intermediate dihydroxyacetone phosphate (DHAP) to sn-glycerol 3-phosphate (G3P), the key precursor for phospholipid synthesis.</text>
</comment>
<evidence type="ECO:0000256" key="6">
    <source>
        <dbReference type="ARBA" id="ARBA00023098"/>
    </source>
</evidence>
<feature type="binding site" evidence="13">
    <location>
        <position position="143"/>
    </location>
    <ligand>
        <name>sn-glycerol 3-phosphate</name>
        <dbReference type="ChEBI" id="CHEBI:57597"/>
    </ligand>
</feature>
<gene>
    <name evidence="13" type="primary">gpsA</name>
    <name evidence="20" type="ORF">Nkreftii_003765</name>
</gene>
<feature type="domain" description="Glycerol-3-phosphate dehydrogenase NAD-dependent C-terminal" evidence="19">
    <location>
        <begin position="185"/>
        <end position="325"/>
    </location>
</feature>
<keyword evidence="13" id="KW-0547">Nucleotide-binding</keyword>
<evidence type="ECO:0000256" key="7">
    <source>
        <dbReference type="ARBA" id="ARBA00023209"/>
    </source>
</evidence>
<dbReference type="PRINTS" id="PR00077">
    <property type="entry name" value="GPDHDRGNASE"/>
</dbReference>
<evidence type="ECO:0000256" key="1">
    <source>
        <dbReference type="ARBA" id="ARBA00011009"/>
    </source>
</evidence>
<evidence type="ECO:0000256" key="10">
    <source>
        <dbReference type="ARBA" id="ARBA00066687"/>
    </source>
</evidence>
<reference evidence="20 21" key="1">
    <citation type="journal article" date="2020" name="ISME J.">
        <title>Enrichment and physiological characterization of a novel comammox Nitrospira indicates ammonium inhibition of complete nitrification.</title>
        <authorList>
            <person name="Sakoula D."/>
            <person name="Koch H."/>
            <person name="Frank J."/>
            <person name="Jetten M.S.M."/>
            <person name="van Kessel M.A.H.J."/>
            <person name="Lucker S."/>
        </authorList>
    </citation>
    <scope>NUCLEOTIDE SEQUENCE [LARGE SCALE GENOMIC DNA]</scope>
    <source>
        <strain evidence="20">Comreactor17</strain>
    </source>
</reference>
<evidence type="ECO:0000256" key="3">
    <source>
        <dbReference type="ARBA" id="ARBA00022857"/>
    </source>
</evidence>
<feature type="binding site" evidence="13">
    <location>
        <position position="196"/>
    </location>
    <ligand>
        <name>sn-glycerol 3-phosphate</name>
        <dbReference type="ChEBI" id="CHEBI:57597"/>
    </ligand>
</feature>
<dbReference type="GO" id="GO:0051287">
    <property type="term" value="F:NAD binding"/>
    <property type="evidence" value="ECO:0007669"/>
    <property type="project" value="InterPro"/>
</dbReference>
<feature type="binding site" evidence="13">
    <location>
        <position position="249"/>
    </location>
    <ligand>
        <name>sn-glycerol 3-phosphate</name>
        <dbReference type="ChEBI" id="CHEBI:57597"/>
    </ligand>
</feature>
<feature type="binding site" evidence="13">
    <location>
        <position position="16"/>
    </location>
    <ligand>
        <name>NADPH</name>
        <dbReference type="ChEBI" id="CHEBI:57783"/>
    </ligand>
</feature>
<evidence type="ECO:0000256" key="15">
    <source>
        <dbReference type="PIRSR" id="PIRSR000114-2"/>
    </source>
</evidence>
<feature type="binding site" evidence="16">
    <location>
        <begin position="12"/>
        <end position="17"/>
    </location>
    <ligand>
        <name>NAD(+)</name>
        <dbReference type="ChEBI" id="CHEBI:57540"/>
    </ligand>
</feature>
<feature type="binding site" evidence="15">
    <location>
        <begin position="260"/>
        <end position="261"/>
    </location>
    <ligand>
        <name>substrate</name>
    </ligand>
</feature>
<evidence type="ECO:0000256" key="13">
    <source>
        <dbReference type="HAMAP-Rule" id="MF_00394"/>
    </source>
</evidence>
<dbReference type="GO" id="GO:0005829">
    <property type="term" value="C:cytosol"/>
    <property type="evidence" value="ECO:0007669"/>
    <property type="project" value="TreeGrafter"/>
</dbReference>
<evidence type="ECO:0000256" key="17">
    <source>
        <dbReference type="RuleBase" id="RU000437"/>
    </source>
</evidence>
<feature type="binding site" evidence="13">
    <location>
        <position position="284"/>
    </location>
    <ligand>
        <name>NADPH</name>
        <dbReference type="ChEBI" id="CHEBI:57783"/>
    </ligand>
</feature>
<dbReference type="EC" id="1.1.1.94" evidence="10 13"/>
<dbReference type="Pfam" id="PF01210">
    <property type="entry name" value="NAD_Gly3P_dh_N"/>
    <property type="match status" value="1"/>
</dbReference>
<dbReference type="SUPFAM" id="SSF51735">
    <property type="entry name" value="NAD(P)-binding Rossmann-fold domains"/>
    <property type="match status" value="1"/>
</dbReference>
<feature type="binding site" evidence="13">
    <location>
        <position position="261"/>
    </location>
    <ligand>
        <name>sn-glycerol 3-phosphate</name>
        <dbReference type="ChEBI" id="CHEBI:57597"/>
    </ligand>
</feature>
<dbReference type="GO" id="GO:0046167">
    <property type="term" value="P:glycerol-3-phosphate biosynthetic process"/>
    <property type="evidence" value="ECO:0007669"/>
    <property type="project" value="UniProtKB-UniRule"/>
</dbReference>
<protein>
    <recommendedName>
        <fullName evidence="11 13">Glycerol-3-phosphate dehydrogenase [NAD(P)+]</fullName>
        <ecNumber evidence="10 13">1.1.1.94</ecNumber>
    </recommendedName>
    <alternativeName>
        <fullName evidence="13">NAD(P)(+)-dependent glycerol-3-phosphate dehydrogenase</fullName>
    </alternativeName>
    <alternativeName>
        <fullName evidence="12 13">NAD(P)H-dependent dihydroxyacetone-phosphate reductase</fullName>
    </alternativeName>
</protein>
<keyword evidence="2 13" id="KW-0444">Lipid biosynthesis</keyword>
<evidence type="ECO:0000256" key="14">
    <source>
        <dbReference type="PIRSR" id="PIRSR000114-1"/>
    </source>
</evidence>
<evidence type="ECO:0000313" key="20">
    <source>
        <dbReference type="EMBL" id="QPD05991.1"/>
    </source>
</evidence>
<dbReference type="HAMAP" id="MF_00394">
    <property type="entry name" value="NAD_Glyc3P_dehydrog"/>
    <property type="match status" value="1"/>
</dbReference>
<dbReference type="InterPro" id="IPR006168">
    <property type="entry name" value="G3P_DH_NAD-dep"/>
</dbReference>
<dbReference type="PANTHER" id="PTHR11728:SF1">
    <property type="entry name" value="GLYCEROL-3-PHOSPHATE DEHYDROGENASE [NAD(+)] 2, CHLOROPLASTIC"/>
    <property type="match status" value="1"/>
</dbReference>
<dbReference type="GO" id="GO:0047952">
    <property type="term" value="F:glycerol-3-phosphate dehydrogenase [NAD(P)+] activity"/>
    <property type="evidence" value="ECO:0007669"/>
    <property type="project" value="UniProtKB-UniRule"/>
</dbReference>
<comment type="catalytic activity">
    <reaction evidence="9">
        <text>sn-glycerol 3-phosphate + NADP(+) = dihydroxyacetone phosphate + NADPH + H(+)</text>
        <dbReference type="Rhea" id="RHEA:11096"/>
        <dbReference type="ChEBI" id="CHEBI:15378"/>
        <dbReference type="ChEBI" id="CHEBI:57597"/>
        <dbReference type="ChEBI" id="CHEBI:57642"/>
        <dbReference type="ChEBI" id="CHEBI:57783"/>
        <dbReference type="ChEBI" id="CHEBI:58349"/>
        <dbReference type="EC" id="1.1.1.94"/>
    </reaction>
    <physiologicalReaction direction="right-to-left" evidence="9">
        <dbReference type="Rhea" id="RHEA:11098"/>
    </physiologicalReaction>
</comment>
<dbReference type="FunFam" id="1.10.1040.10:FF:000001">
    <property type="entry name" value="Glycerol-3-phosphate dehydrogenase [NAD(P)+]"/>
    <property type="match status" value="1"/>
</dbReference>
<dbReference type="Proteomes" id="UP000593737">
    <property type="component" value="Chromosome"/>
</dbReference>
<evidence type="ECO:0000256" key="11">
    <source>
        <dbReference type="ARBA" id="ARBA00069372"/>
    </source>
</evidence>
<dbReference type="InterPro" id="IPR036291">
    <property type="entry name" value="NAD(P)-bd_dom_sf"/>
</dbReference>
<dbReference type="Gene3D" id="1.10.1040.10">
    <property type="entry name" value="N-(1-d-carboxylethyl)-l-norvaline Dehydrogenase, domain 2"/>
    <property type="match status" value="1"/>
</dbReference>
<feature type="binding site" evidence="13">
    <location>
        <position position="259"/>
    </location>
    <ligand>
        <name>sn-glycerol 3-phosphate</name>
        <dbReference type="ChEBI" id="CHEBI:57597"/>
    </ligand>
</feature>
<comment type="pathway">
    <text evidence="13">Membrane lipid metabolism; glycerophospholipid metabolism.</text>
</comment>
<evidence type="ECO:0000256" key="5">
    <source>
        <dbReference type="ARBA" id="ARBA00023027"/>
    </source>
</evidence>
<comment type="catalytic activity">
    <reaction evidence="13">
        <text>sn-glycerol 3-phosphate + NAD(+) = dihydroxyacetone phosphate + NADH + H(+)</text>
        <dbReference type="Rhea" id="RHEA:11092"/>
        <dbReference type="ChEBI" id="CHEBI:15378"/>
        <dbReference type="ChEBI" id="CHEBI:57540"/>
        <dbReference type="ChEBI" id="CHEBI:57597"/>
        <dbReference type="ChEBI" id="CHEBI:57642"/>
        <dbReference type="ChEBI" id="CHEBI:57945"/>
        <dbReference type="EC" id="1.1.1.94"/>
    </reaction>
</comment>
<dbReference type="KEGG" id="nkf:Nkreftii_003765"/>
<keyword evidence="3 13" id="KW-0521">NADP</keyword>
<feature type="binding site" evidence="13">
    <location>
        <position position="286"/>
    </location>
    <ligand>
        <name>NADPH</name>
        <dbReference type="ChEBI" id="CHEBI:57783"/>
    </ligand>
</feature>
<dbReference type="InterPro" id="IPR008927">
    <property type="entry name" value="6-PGluconate_DH-like_C_sf"/>
</dbReference>
<dbReference type="GO" id="GO:0008654">
    <property type="term" value="P:phospholipid biosynthetic process"/>
    <property type="evidence" value="ECO:0007669"/>
    <property type="project" value="UniProtKB-KW"/>
</dbReference>
<accession>A0A7S8FHT8</accession>
<feature type="domain" description="Glycerol-3-phosphate dehydrogenase NAD-dependent N-terminal" evidence="18">
    <location>
        <begin position="8"/>
        <end position="164"/>
    </location>
</feature>
<evidence type="ECO:0000256" key="4">
    <source>
        <dbReference type="ARBA" id="ARBA00023002"/>
    </source>
</evidence>
<dbReference type="GO" id="GO:0046168">
    <property type="term" value="P:glycerol-3-phosphate catabolic process"/>
    <property type="evidence" value="ECO:0007669"/>
    <property type="project" value="InterPro"/>
</dbReference>
<feature type="binding site" evidence="13">
    <location>
        <position position="110"/>
    </location>
    <ligand>
        <name>NADPH</name>
        <dbReference type="ChEBI" id="CHEBI:57783"/>
    </ligand>
</feature>
<dbReference type="InterPro" id="IPR006109">
    <property type="entry name" value="G3P_DH_NAD-dep_C"/>
</dbReference>
<comment type="subcellular location">
    <subcellularLocation>
        <location evidence="13">Cytoplasm</location>
    </subcellularLocation>
</comment>
<feature type="binding site" evidence="13">
    <location>
        <position position="145"/>
    </location>
    <ligand>
        <name>NADPH</name>
        <dbReference type="ChEBI" id="CHEBI:57783"/>
    </ligand>
</feature>
<dbReference type="InterPro" id="IPR013328">
    <property type="entry name" value="6PGD_dom2"/>
</dbReference>
<proteinExistence type="inferred from homology"/>
<evidence type="ECO:0000256" key="12">
    <source>
        <dbReference type="ARBA" id="ARBA00080511"/>
    </source>
</evidence>
<comment type="caution">
    <text evidence="13">Lacks conserved residue(s) required for the propagation of feature annotation.</text>
</comment>